<name>A0AAQ3XDT1_PASNO</name>
<feature type="region of interest" description="Disordered" evidence="9">
    <location>
        <begin position="271"/>
        <end position="349"/>
    </location>
</feature>
<dbReference type="PANTHER" id="PTHR46136:SF33">
    <property type="entry name" value="TRANSCRIPTION FACTOR GTE10"/>
    <property type="match status" value="1"/>
</dbReference>
<gene>
    <name evidence="12" type="ORF">U9M48_041039</name>
</gene>
<evidence type="ECO:0000259" key="10">
    <source>
        <dbReference type="PROSITE" id="PS50014"/>
    </source>
</evidence>
<dbReference type="InterPro" id="IPR027353">
    <property type="entry name" value="NET_dom"/>
</dbReference>
<evidence type="ECO:0000256" key="1">
    <source>
        <dbReference type="ARBA" id="ARBA00004123"/>
    </source>
</evidence>
<dbReference type="EMBL" id="CP144753">
    <property type="protein sequence ID" value="WVZ95248.1"/>
    <property type="molecule type" value="Genomic_DNA"/>
</dbReference>
<feature type="compositionally biased region" description="Basic residues" evidence="9">
    <location>
        <begin position="1"/>
        <end position="10"/>
    </location>
</feature>
<dbReference type="InterPro" id="IPR037377">
    <property type="entry name" value="GTE_bromo"/>
</dbReference>
<keyword evidence="4 7" id="KW-0103">Bromodomain</keyword>
<dbReference type="PANTHER" id="PTHR46136">
    <property type="entry name" value="TRANSCRIPTION FACTOR GTE8"/>
    <property type="match status" value="1"/>
</dbReference>
<dbReference type="Pfam" id="PF17035">
    <property type="entry name" value="BET"/>
    <property type="match status" value="1"/>
</dbReference>
<dbReference type="InterPro" id="IPR038336">
    <property type="entry name" value="NET_sf"/>
</dbReference>
<feature type="region of interest" description="Disordered" evidence="9">
    <location>
        <begin position="1"/>
        <end position="51"/>
    </location>
</feature>
<feature type="region of interest" description="Disordered" evidence="9">
    <location>
        <begin position="111"/>
        <end position="153"/>
    </location>
</feature>
<evidence type="ECO:0000259" key="11">
    <source>
        <dbReference type="PROSITE" id="PS51525"/>
    </source>
</evidence>
<keyword evidence="5" id="KW-0804">Transcription</keyword>
<evidence type="ECO:0000256" key="4">
    <source>
        <dbReference type="ARBA" id="ARBA00023117"/>
    </source>
</evidence>
<feature type="domain" description="NET" evidence="11">
    <location>
        <begin position="356"/>
        <end position="437"/>
    </location>
</feature>
<evidence type="ECO:0000256" key="5">
    <source>
        <dbReference type="ARBA" id="ARBA00023163"/>
    </source>
</evidence>
<dbReference type="CDD" id="cd05506">
    <property type="entry name" value="Bromo_plant1"/>
    <property type="match status" value="1"/>
</dbReference>
<dbReference type="InterPro" id="IPR036427">
    <property type="entry name" value="Bromodomain-like_sf"/>
</dbReference>
<feature type="compositionally biased region" description="Low complexity" evidence="9">
    <location>
        <begin position="501"/>
        <end position="524"/>
    </location>
</feature>
<accession>A0AAQ3XDT1</accession>
<feature type="compositionally biased region" description="Basic and acidic residues" evidence="9">
    <location>
        <begin position="279"/>
        <end position="308"/>
    </location>
</feature>
<keyword evidence="3 8" id="KW-0175">Coiled coil</keyword>
<dbReference type="Proteomes" id="UP001341281">
    <property type="component" value="Chromosome 09"/>
</dbReference>
<evidence type="ECO:0000256" key="7">
    <source>
        <dbReference type="PROSITE-ProRule" id="PRU00035"/>
    </source>
</evidence>
<evidence type="ECO:0000256" key="3">
    <source>
        <dbReference type="ARBA" id="ARBA00023054"/>
    </source>
</evidence>
<reference evidence="12 13" key="1">
    <citation type="submission" date="2024-02" db="EMBL/GenBank/DDBJ databases">
        <title>High-quality chromosome-scale genome assembly of Pensacola bahiagrass (Paspalum notatum Flugge var. saurae).</title>
        <authorList>
            <person name="Vega J.M."/>
            <person name="Podio M."/>
            <person name="Orjuela J."/>
            <person name="Siena L.A."/>
            <person name="Pessino S.C."/>
            <person name="Combes M.C."/>
            <person name="Mariac C."/>
            <person name="Albertini E."/>
            <person name="Pupilli F."/>
            <person name="Ortiz J.P.A."/>
            <person name="Leblanc O."/>
        </authorList>
    </citation>
    <scope>NUCLEOTIDE SEQUENCE [LARGE SCALE GENOMIC DNA]</scope>
    <source>
        <strain evidence="12">R1</strain>
        <tissue evidence="12">Leaf</tissue>
    </source>
</reference>
<dbReference type="Pfam" id="PF00439">
    <property type="entry name" value="Bromodomain"/>
    <property type="match status" value="1"/>
</dbReference>
<feature type="region of interest" description="Disordered" evidence="9">
    <location>
        <begin position="431"/>
        <end position="450"/>
    </location>
</feature>
<feature type="domain" description="Bromo" evidence="10">
    <location>
        <begin position="178"/>
        <end position="250"/>
    </location>
</feature>
<dbReference type="PRINTS" id="PR00503">
    <property type="entry name" value="BROMODOMAIN"/>
</dbReference>
<dbReference type="PROSITE" id="PS51525">
    <property type="entry name" value="NET"/>
    <property type="match status" value="1"/>
</dbReference>
<feature type="region of interest" description="Disordered" evidence="9">
    <location>
        <begin position="491"/>
        <end position="575"/>
    </location>
</feature>
<dbReference type="Gene3D" id="1.20.1270.220">
    <property type="match status" value="1"/>
</dbReference>
<keyword evidence="6" id="KW-0539">Nucleus</keyword>
<evidence type="ECO:0000256" key="6">
    <source>
        <dbReference type="ARBA" id="ARBA00023242"/>
    </source>
</evidence>
<evidence type="ECO:0000256" key="2">
    <source>
        <dbReference type="ARBA" id="ARBA00023015"/>
    </source>
</evidence>
<evidence type="ECO:0000256" key="9">
    <source>
        <dbReference type="SAM" id="MobiDB-lite"/>
    </source>
</evidence>
<dbReference type="Gene3D" id="1.20.920.10">
    <property type="entry name" value="Bromodomain-like"/>
    <property type="match status" value="1"/>
</dbReference>
<protein>
    <recommendedName>
        <fullName evidence="14">Transcription factor GTE8</fullName>
    </recommendedName>
</protein>
<comment type="subcellular location">
    <subcellularLocation>
        <location evidence="1">Nucleus</location>
    </subcellularLocation>
</comment>
<dbReference type="InterPro" id="IPR001487">
    <property type="entry name" value="Bromodomain"/>
</dbReference>
<feature type="compositionally biased region" description="Gly residues" evidence="9">
    <location>
        <begin position="844"/>
        <end position="856"/>
    </location>
</feature>
<keyword evidence="13" id="KW-1185">Reference proteome</keyword>
<dbReference type="GO" id="GO:0005634">
    <property type="term" value="C:nucleus"/>
    <property type="evidence" value="ECO:0007669"/>
    <property type="project" value="UniProtKB-SubCell"/>
</dbReference>
<dbReference type="AlphaFoldDB" id="A0AAQ3XDT1"/>
<evidence type="ECO:0000313" key="13">
    <source>
        <dbReference type="Proteomes" id="UP001341281"/>
    </source>
</evidence>
<feature type="compositionally biased region" description="Polar residues" evidence="9">
    <location>
        <begin position="556"/>
        <end position="570"/>
    </location>
</feature>
<evidence type="ECO:0000313" key="12">
    <source>
        <dbReference type="EMBL" id="WVZ95248.1"/>
    </source>
</evidence>
<dbReference type="SUPFAM" id="SSF47370">
    <property type="entry name" value="Bromodomain"/>
    <property type="match status" value="1"/>
</dbReference>
<keyword evidence="2" id="KW-0805">Transcription regulation</keyword>
<dbReference type="SMART" id="SM00297">
    <property type="entry name" value="BROMO"/>
    <property type="match status" value="1"/>
</dbReference>
<organism evidence="12 13">
    <name type="scientific">Paspalum notatum var. saurae</name>
    <dbReference type="NCBI Taxonomy" id="547442"/>
    <lineage>
        <taxon>Eukaryota</taxon>
        <taxon>Viridiplantae</taxon>
        <taxon>Streptophyta</taxon>
        <taxon>Embryophyta</taxon>
        <taxon>Tracheophyta</taxon>
        <taxon>Spermatophyta</taxon>
        <taxon>Magnoliopsida</taxon>
        <taxon>Liliopsida</taxon>
        <taxon>Poales</taxon>
        <taxon>Poaceae</taxon>
        <taxon>PACMAD clade</taxon>
        <taxon>Panicoideae</taxon>
        <taxon>Andropogonodae</taxon>
        <taxon>Paspaleae</taxon>
        <taxon>Paspalinae</taxon>
        <taxon>Paspalum</taxon>
    </lineage>
</organism>
<sequence length="893" mass="99198">MMGKAHRFSKGHGLGFVPDDRHGVETVGESKGGLGSPARIDSGSSCAPPKRKCVSVNSAGERAYGFNVPRVSVSLPSLTALDRKELEMKLRDELAQVRALQSRLFPRGPAVSANGVVAPAPGGDAHPRKKVEKPKRSSSVQLDRGAPPPPVAVAPPVASSVNYTASFKHCANLLKALMTHQWSNPFLAPVDVVKLNIPDYFDIVKQPMDLGTIQKKMKAGAYSTPREFAEDVRLTFRNAMNYNPVNNDVHVMAKTLNKTFETRWRLIEKKLPQPFEKPAQPDEKPPVREPAKKNPSKRDGIEKEDPYKKKPSKKSAPKQAIFQEEDSVDNPVLQPKKRKTSPLVPSPSVQDAPWIESIVPTGKRVMTSEQKYDLSARLQSYGALIPDHVVEFIRSHADGCDADEEELELDMDALGDDTLFELQKLLDDYDKANPSRNLTEEDPHEVESRSQYELINPSVCHDEGNELVDEDVDIGENDPPVSTLPPVVFEEEAADRSSKHSTSSSSSSDSESSSSDSDSSSSSESDTDAKNLQQNNGPKENVPTVDTLDQEKDPLNTLNLPQQSTNTISVSADGEGPYMKILGENVSEKQVSPEKQIRAAILRSRFADTILKAREKALDQATKKDPEKLRREREELERLQREERARLQAEAKAAENARKRAEAAAAAKAAAEAKRQREIEREAARKALQEMEKTVDINEGSLFLNDLEMLGSVTGYSTACGITDSIIVCCPKSPGRQHLLWLPVRQSGQLRRLLRLPRRRVNQRWRLLRLPVRRGDLLRLLARRGGSCWLLPMLLQLLKRETWQQEVAAALDGAPGVEDWGGTVAHGEADHKRQRRRLPDRAATGGGHEQSCGGRGTCCGRRCSTRIRLLRNRFVYYIKMPFNILTYVALCKI</sequence>
<dbReference type="InterPro" id="IPR052442">
    <property type="entry name" value="Env_Response_Regulator"/>
</dbReference>
<proteinExistence type="predicted"/>
<evidence type="ECO:0008006" key="14">
    <source>
        <dbReference type="Google" id="ProtNLM"/>
    </source>
</evidence>
<feature type="coiled-coil region" evidence="8">
    <location>
        <begin position="629"/>
        <end position="694"/>
    </location>
</feature>
<feature type="region of interest" description="Disordered" evidence="9">
    <location>
        <begin position="825"/>
        <end position="856"/>
    </location>
</feature>
<dbReference type="PROSITE" id="PS50014">
    <property type="entry name" value="BROMODOMAIN_2"/>
    <property type="match status" value="1"/>
</dbReference>
<evidence type="ECO:0000256" key="8">
    <source>
        <dbReference type="SAM" id="Coils"/>
    </source>
</evidence>